<dbReference type="EMBL" id="KV425597">
    <property type="protein sequence ID" value="KZT22326.1"/>
    <property type="molecule type" value="Genomic_DNA"/>
</dbReference>
<comment type="similarity">
    <text evidence="2 3">Belongs to the small heat shock protein (HSP20) family.</text>
</comment>
<dbReference type="AlphaFoldDB" id="A0A165QEJ7"/>
<dbReference type="Gene3D" id="2.60.40.790">
    <property type="match status" value="1"/>
</dbReference>
<feature type="compositionally biased region" description="Low complexity" evidence="4">
    <location>
        <begin position="45"/>
        <end position="58"/>
    </location>
</feature>
<dbReference type="InParanoid" id="A0A165QEJ7"/>
<gene>
    <name evidence="6" type="ORF">NEOLEDRAFT_1138259</name>
</gene>
<dbReference type="CDD" id="cd06464">
    <property type="entry name" value="ACD_sHsps-like"/>
    <property type="match status" value="1"/>
</dbReference>
<evidence type="ECO:0000256" key="2">
    <source>
        <dbReference type="PROSITE-ProRule" id="PRU00285"/>
    </source>
</evidence>
<dbReference type="SUPFAM" id="SSF49764">
    <property type="entry name" value="HSP20-like chaperones"/>
    <property type="match status" value="1"/>
</dbReference>
<protein>
    <submittedName>
        <fullName evidence="6">HSP20-like chaperone</fullName>
    </submittedName>
</protein>
<dbReference type="PANTHER" id="PTHR11527">
    <property type="entry name" value="HEAT-SHOCK PROTEIN 20 FAMILY MEMBER"/>
    <property type="match status" value="1"/>
</dbReference>
<dbReference type="InterPro" id="IPR002068">
    <property type="entry name" value="A-crystallin/Hsp20_dom"/>
</dbReference>
<dbReference type="OrthoDB" id="1431247at2759"/>
<dbReference type="PROSITE" id="PS01031">
    <property type="entry name" value="SHSP"/>
    <property type="match status" value="1"/>
</dbReference>
<dbReference type="Proteomes" id="UP000076761">
    <property type="component" value="Unassembled WGS sequence"/>
</dbReference>
<evidence type="ECO:0000259" key="5">
    <source>
        <dbReference type="PROSITE" id="PS01031"/>
    </source>
</evidence>
<evidence type="ECO:0000256" key="3">
    <source>
        <dbReference type="RuleBase" id="RU003616"/>
    </source>
</evidence>
<sequence>MTITQHPKKLPRMHNADHIYRLIDHALATRYVRQQLVGVPRTSVQLSESQQSSPGSQSMPIMRPRMALCDESESPNLNATFELPGMKKEEIAIEVCQGCLVVSGDRRPPESSRTRTYPIEEIKYGPFRRVVPLPRGIDASQITASMNDGLLVVSWPRSGPAEEPQRVEVG</sequence>
<dbReference type="Pfam" id="PF00011">
    <property type="entry name" value="HSP20"/>
    <property type="match status" value="1"/>
</dbReference>
<name>A0A165QEJ7_9AGAM</name>
<feature type="domain" description="SHSP" evidence="5">
    <location>
        <begin position="57"/>
        <end position="170"/>
    </location>
</feature>
<accession>A0A165QEJ7</accession>
<reference evidence="6 7" key="1">
    <citation type="journal article" date="2016" name="Mol. Biol. Evol.">
        <title>Comparative Genomics of Early-Diverging Mushroom-Forming Fungi Provides Insights into the Origins of Lignocellulose Decay Capabilities.</title>
        <authorList>
            <person name="Nagy L.G."/>
            <person name="Riley R."/>
            <person name="Tritt A."/>
            <person name="Adam C."/>
            <person name="Daum C."/>
            <person name="Floudas D."/>
            <person name="Sun H."/>
            <person name="Yadav J.S."/>
            <person name="Pangilinan J."/>
            <person name="Larsson K.H."/>
            <person name="Matsuura K."/>
            <person name="Barry K."/>
            <person name="Labutti K."/>
            <person name="Kuo R."/>
            <person name="Ohm R.A."/>
            <person name="Bhattacharya S.S."/>
            <person name="Shirouzu T."/>
            <person name="Yoshinaga Y."/>
            <person name="Martin F.M."/>
            <person name="Grigoriev I.V."/>
            <person name="Hibbett D.S."/>
        </authorList>
    </citation>
    <scope>NUCLEOTIDE SEQUENCE [LARGE SCALE GENOMIC DNA]</scope>
    <source>
        <strain evidence="6 7">HHB14362 ss-1</strain>
    </source>
</reference>
<dbReference type="STRING" id="1314782.A0A165QEJ7"/>
<evidence type="ECO:0000256" key="1">
    <source>
        <dbReference type="ARBA" id="ARBA00023016"/>
    </source>
</evidence>
<organism evidence="6 7">
    <name type="scientific">Neolentinus lepideus HHB14362 ss-1</name>
    <dbReference type="NCBI Taxonomy" id="1314782"/>
    <lineage>
        <taxon>Eukaryota</taxon>
        <taxon>Fungi</taxon>
        <taxon>Dikarya</taxon>
        <taxon>Basidiomycota</taxon>
        <taxon>Agaricomycotina</taxon>
        <taxon>Agaricomycetes</taxon>
        <taxon>Gloeophyllales</taxon>
        <taxon>Gloeophyllaceae</taxon>
        <taxon>Neolentinus</taxon>
    </lineage>
</organism>
<keyword evidence="1" id="KW-0346">Stress response</keyword>
<proteinExistence type="inferred from homology"/>
<evidence type="ECO:0000313" key="6">
    <source>
        <dbReference type="EMBL" id="KZT22326.1"/>
    </source>
</evidence>
<evidence type="ECO:0000313" key="7">
    <source>
        <dbReference type="Proteomes" id="UP000076761"/>
    </source>
</evidence>
<keyword evidence="7" id="KW-1185">Reference proteome</keyword>
<evidence type="ECO:0000256" key="4">
    <source>
        <dbReference type="SAM" id="MobiDB-lite"/>
    </source>
</evidence>
<dbReference type="InterPro" id="IPR031107">
    <property type="entry name" value="Small_HSP"/>
</dbReference>
<dbReference type="InterPro" id="IPR008978">
    <property type="entry name" value="HSP20-like_chaperone"/>
</dbReference>
<feature type="region of interest" description="Disordered" evidence="4">
    <location>
        <begin position="41"/>
        <end position="60"/>
    </location>
</feature>